<evidence type="ECO:0000313" key="2">
    <source>
        <dbReference type="Proteomes" id="UP000191612"/>
    </source>
</evidence>
<dbReference type="EMBL" id="MDYO01000039">
    <property type="protein sequence ID" value="OQD92669.1"/>
    <property type="molecule type" value="Genomic_DNA"/>
</dbReference>
<proteinExistence type="predicted"/>
<protein>
    <submittedName>
        <fullName evidence="1">Uncharacterized protein</fullName>
    </submittedName>
</protein>
<comment type="caution">
    <text evidence="1">The sequence shown here is derived from an EMBL/GenBank/DDBJ whole genome shotgun (WGS) entry which is preliminary data.</text>
</comment>
<organism evidence="1 2">
    <name type="scientific">Penicillium solitum</name>
    <dbReference type="NCBI Taxonomy" id="60172"/>
    <lineage>
        <taxon>Eukaryota</taxon>
        <taxon>Fungi</taxon>
        <taxon>Dikarya</taxon>
        <taxon>Ascomycota</taxon>
        <taxon>Pezizomycotina</taxon>
        <taxon>Eurotiomycetes</taxon>
        <taxon>Eurotiomycetidae</taxon>
        <taxon>Eurotiales</taxon>
        <taxon>Aspergillaceae</taxon>
        <taxon>Penicillium</taxon>
    </lineage>
</organism>
<keyword evidence="2" id="KW-1185">Reference proteome</keyword>
<evidence type="ECO:0000313" key="1">
    <source>
        <dbReference type="EMBL" id="OQD92669.1"/>
    </source>
</evidence>
<dbReference type="AlphaFoldDB" id="A0A1V6QTZ2"/>
<accession>A0A1V6QTZ2</accession>
<sequence length="74" mass="8449">MPTELKCWYPLARASEHIQVSSISTQGLMKSAHKFSSLQYPGLSDATKKTDNLVDIQDLLFDELQDRFLHNPEL</sequence>
<reference evidence="2" key="1">
    <citation type="journal article" date="2017" name="Nat. Microbiol.">
        <title>Global analysis of biosynthetic gene clusters reveals vast potential of secondary metabolite production in Penicillium species.</title>
        <authorList>
            <person name="Nielsen J.C."/>
            <person name="Grijseels S."/>
            <person name="Prigent S."/>
            <person name="Ji B."/>
            <person name="Dainat J."/>
            <person name="Nielsen K.F."/>
            <person name="Frisvad J.C."/>
            <person name="Workman M."/>
            <person name="Nielsen J."/>
        </authorList>
    </citation>
    <scope>NUCLEOTIDE SEQUENCE [LARGE SCALE GENOMIC DNA]</scope>
    <source>
        <strain evidence="2">IBT 29525</strain>
    </source>
</reference>
<dbReference type="Proteomes" id="UP000191612">
    <property type="component" value="Unassembled WGS sequence"/>
</dbReference>
<gene>
    <name evidence="1" type="ORF">PENSOL_c039G10882</name>
</gene>
<name>A0A1V6QTZ2_9EURO</name>